<sequence>MDYLQSAVKLIPAWLTLDFVITVYKVCAFVTAYCMVQNSKIKRDFRLQKKPKRELTADEEQRMIEKFERGDAEGVQFVTEAFYDHLEAKEEEFISRDIFLHSNNNWCTWEDLIAQDLFPHSDNNCCKWDLCDCCRQEIYTSTMSSSKTVESYVAEIIAKIKDADYPYLDTFYDTLQKMRSSGKQKHEDNYWKVLQCLGETGSDMIIRSLSLCERASCKCHINRNLYVLMQLFVEMQSSVAVIKHINLYKDKVVSVLFKAVRQREIPELSRKGFVSLYRCLLVGKFSMVELYLRHNIFRDIQEHIKCRLQFYSIPSMEAIQYCAKILHVMALLGGTNTQRRIKSSQALKLLMEYAKTFNPNHPQMEKNYIWCYHKEELFLHFNSLIEILFEESQENLKDSWHPKDKLSEDLSDEASYFCSCPSCRKQCCDKDKFLYCGACKLSRYCSEKCQKEHWKNGHKSTCLSDHLQEKDFKSF</sequence>
<gene>
    <name evidence="6" type="ORF">MEDL_46885</name>
</gene>
<dbReference type="SUPFAM" id="SSF144232">
    <property type="entry name" value="HIT/MYND zinc finger-like"/>
    <property type="match status" value="1"/>
</dbReference>
<reference evidence="6" key="1">
    <citation type="submission" date="2021-03" db="EMBL/GenBank/DDBJ databases">
        <authorList>
            <person name="Bekaert M."/>
        </authorList>
    </citation>
    <scope>NUCLEOTIDE SEQUENCE</scope>
</reference>
<keyword evidence="7" id="KW-1185">Reference proteome</keyword>
<dbReference type="Proteomes" id="UP000683360">
    <property type="component" value="Unassembled WGS sequence"/>
</dbReference>
<organism evidence="6 7">
    <name type="scientific">Mytilus edulis</name>
    <name type="common">Blue mussel</name>
    <dbReference type="NCBI Taxonomy" id="6550"/>
    <lineage>
        <taxon>Eukaryota</taxon>
        <taxon>Metazoa</taxon>
        <taxon>Spiralia</taxon>
        <taxon>Lophotrochozoa</taxon>
        <taxon>Mollusca</taxon>
        <taxon>Bivalvia</taxon>
        <taxon>Autobranchia</taxon>
        <taxon>Pteriomorphia</taxon>
        <taxon>Mytilida</taxon>
        <taxon>Mytiloidea</taxon>
        <taxon>Mytilidae</taxon>
        <taxon>Mytilinae</taxon>
        <taxon>Mytilus</taxon>
    </lineage>
</organism>
<evidence type="ECO:0000256" key="1">
    <source>
        <dbReference type="ARBA" id="ARBA00022723"/>
    </source>
</evidence>
<accession>A0A8S3TKB9</accession>
<evidence type="ECO:0000259" key="5">
    <source>
        <dbReference type="PROSITE" id="PS50865"/>
    </source>
</evidence>
<dbReference type="InterPro" id="IPR002893">
    <property type="entry name" value="Znf_MYND"/>
</dbReference>
<proteinExistence type="predicted"/>
<keyword evidence="1" id="KW-0479">Metal-binding</keyword>
<dbReference type="Gene3D" id="6.10.140.2220">
    <property type="match status" value="1"/>
</dbReference>
<dbReference type="AlphaFoldDB" id="A0A8S3TKB9"/>
<evidence type="ECO:0000256" key="2">
    <source>
        <dbReference type="ARBA" id="ARBA00022771"/>
    </source>
</evidence>
<protein>
    <recommendedName>
        <fullName evidence="5">MYND-type domain-containing protein</fullName>
    </recommendedName>
</protein>
<name>A0A8S3TKB9_MYTED</name>
<dbReference type="Pfam" id="PF01753">
    <property type="entry name" value="zf-MYND"/>
    <property type="match status" value="1"/>
</dbReference>
<evidence type="ECO:0000256" key="3">
    <source>
        <dbReference type="ARBA" id="ARBA00022833"/>
    </source>
</evidence>
<evidence type="ECO:0000256" key="4">
    <source>
        <dbReference type="PROSITE-ProRule" id="PRU00134"/>
    </source>
</evidence>
<feature type="domain" description="MYND-type" evidence="5">
    <location>
        <begin position="420"/>
        <end position="462"/>
    </location>
</feature>
<evidence type="ECO:0000313" key="6">
    <source>
        <dbReference type="EMBL" id="CAG2234239.1"/>
    </source>
</evidence>
<comment type="caution">
    <text evidence="6">The sequence shown here is derived from an EMBL/GenBank/DDBJ whole genome shotgun (WGS) entry which is preliminary data.</text>
</comment>
<dbReference type="PROSITE" id="PS50865">
    <property type="entry name" value="ZF_MYND_2"/>
    <property type="match status" value="1"/>
</dbReference>
<evidence type="ECO:0000313" key="7">
    <source>
        <dbReference type="Proteomes" id="UP000683360"/>
    </source>
</evidence>
<keyword evidence="3" id="KW-0862">Zinc</keyword>
<keyword evidence="2 4" id="KW-0863">Zinc-finger</keyword>
<dbReference type="EMBL" id="CAJPWZ010002228">
    <property type="protein sequence ID" value="CAG2234239.1"/>
    <property type="molecule type" value="Genomic_DNA"/>
</dbReference>
<dbReference type="OrthoDB" id="9922773at2759"/>
<dbReference type="GO" id="GO:0008270">
    <property type="term" value="F:zinc ion binding"/>
    <property type="evidence" value="ECO:0007669"/>
    <property type="project" value="UniProtKB-KW"/>
</dbReference>